<reference evidence="1 2" key="1">
    <citation type="submission" date="2024-04" db="EMBL/GenBank/DDBJ databases">
        <authorList>
            <person name="Rising A."/>
            <person name="Reimegard J."/>
            <person name="Sonavane S."/>
            <person name="Akerstrom W."/>
            <person name="Nylinder S."/>
            <person name="Hedman E."/>
            <person name="Kallberg Y."/>
        </authorList>
    </citation>
    <scope>NUCLEOTIDE SEQUENCE [LARGE SCALE GENOMIC DNA]</scope>
</reference>
<name>A0AAV1YR82_9ARAC</name>
<evidence type="ECO:0000313" key="1">
    <source>
        <dbReference type="EMBL" id="CAL1261185.1"/>
    </source>
</evidence>
<dbReference type="EMBL" id="CAXIEN010000001">
    <property type="protein sequence ID" value="CAL1261185.1"/>
    <property type="molecule type" value="Genomic_DNA"/>
</dbReference>
<evidence type="ECO:0000313" key="2">
    <source>
        <dbReference type="Proteomes" id="UP001497382"/>
    </source>
</evidence>
<dbReference type="Proteomes" id="UP001497382">
    <property type="component" value="Unassembled WGS sequence"/>
</dbReference>
<accession>A0AAV1YR82</accession>
<comment type="caution">
    <text evidence="1">The sequence shown here is derived from an EMBL/GenBank/DDBJ whole genome shotgun (WGS) entry which is preliminary data.</text>
</comment>
<sequence>MTNPNTAPVYPRNQSCSLFYCGDWTNDADCKAKLFGDGTWKTVHNLGGNYKSIELKERQRAVMNFLRSFNPHQKLYCLALNLRIKPLDDSRTVKSTLHVRAFDGYSTRVMRIDLQTKSFTEFRYLFPFFGETQLSFEFYVPRGAGKTILDIRRV</sequence>
<dbReference type="AlphaFoldDB" id="A0AAV1YR82"/>
<gene>
    <name evidence="1" type="ORF">LARSCL_LOCUS251</name>
</gene>
<protein>
    <recommendedName>
        <fullName evidence="3">LAGLIDADG homing endonuclease</fullName>
    </recommendedName>
</protein>
<organism evidence="1 2">
    <name type="scientific">Larinioides sclopetarius</name>
    <dbReference type="NCBI Taxonomy" id="280406"/>
    <lineage>
        <taxon>Eukaryota</taxon>
        <taxon>Metazoa</taxon>
        <taxon>Ecdysozoa</taxon>
        <taxon>Arthropoda</taxon>
        <taxon>Chelicerata</taxon>
        <taxon>Arachnida</taxon>
        <taxon>Araneae</taxon>
        <taxon>Araneomorphae</taxon>
        <taxon>Entelegynae</taxon>
        <taxon>Araneoidea</taxon>
        <taxon>Araneidae</taxon>
        <taxon>Larinioides</taxon>
    </lineage>
</organism>
<proteinExistence type="predicted"/>
<evidence type="ECO:0008006" key="3">
    <source>
        <dbReference type="Google" id="ProtNLM"/>
    </source>
</evidence>
<keyword evidence="2" id="KW-1185">Reference proteome</keyword>